<comment type="similarity">
    <text evidence="3">Belongs to the SRP19 family.</text>
</comment>
<protein>
    <recommendedName>
        <fullName evidence="10">Signal recognition particle 19 kDa protein</fullName>
    </recommendedName>
</protein>
<evidence type="ECO:0000256" key="12">
    <source>
        <dbReference type="SAM" id="MobiDB-lite"/>
    </source>
</evidence>
<evidence type="ECO:0000256" key="2">
    <source>
        <dbReference type="ARBA" id="ARBA00004604"/>
    </source>
</evidence>
<comment type="subunit">
    <text evidence="9">Component of a signal recognition particle complex that consists of a 7SL RNA molecule of 300 nucleotides and six protein subunits: SRP72, SRP68, SRP54, SRP19, SRP14 and SRP9.</text>
</comment>
<dbReference type="FunFam" id="3.30.56.30:FF:000002">
    <property type="entry name" value="Signal recognition particle 19kDa"/>
    <property type="match status" value="1"/>
</dbReference>
<evidence type="ECO:0000256" key="1">
    <source>
        <dbReference type="ARBA" id="ARBA00004496"/>
    </source>
</evidence>
<dbReference type="GO" id="GO:0008312">
    <property type="term" value="F:7S RNA binding"/>
    <property type="evidence" value="ECO:0007669"/>
    <property type="project" value="InterPro"/>
</dbReference>
<evidence type="ECO:0000256" key="3">
    <source>
        <dbReference type="ARBA" id="ARBA00008910"/>
    </source>
</evidence>
<dbReference type="InterPro" id="IPR036521">
    <property type="entry name" value="SRP19-like_sf"/>
</dbReference>
<sequence>MMEPDRSKWVIIYPVYLDSKKTLAEGRRIAVSHSCENPTASEIGESCSFLSLAYVLEPEKAYSRDATLRGRIKIQLKQDDGSPVNANIPSRKALMLKVAELVPKVRSRNKKGEPSSGSASTSSGKSGKGGRKKK</sequence>
<dbReference type="OrthoDB" id="2190947at2759"/>
<proteinExistence type="inferred from homology"/>
<dbReference type="EMBL" id="JABFUD020000003">
    <property type="protein sequence ID" value="KAI5082663.1"/>
    <property type="molecule type" value="Genomic_DNA"/>
</dbReference>
<dbReference type="AlphaFoldDB" id="A0A9D4VAJ4"/>
<keyword evidence="8" id="KW-0687">Ribonucleoprotein</keyword>
<evidence type="ECO:0000256" key="11">
    <source>
        <dbReference type="ARBA" id="ARBA00045518"/>
    </source>
</evidence>
<dbReference type="PANTHER" id="PTHR17453">
    <property type="entry name" value="SIGNAL RECOGNITION PARTICLE 19 KD PROTEIN"/>
    <property type="match status" value="1"/>
</dbReference>
<comment type="subcellular location">
    <subcellularLocation>
        <location evidence="1">Cytoplasm</location>
    </subcellularLocation>
    <subcellularLocation>
        <location evidence="2">Nucleus</location>
        <location evidence="2">Nucleolus</location>
    </subcellularLocation>
</comment>
<reference evidence="13" key="1">
    <citation type="submission" date="2021-01" db="EMBL/GenBank/DDBJ databases">
        <title>Adiantum capillus-veneris genome.</title>
        <authorList>
            <person name="Fang Y."/>
            <person name="Liao Q."/>
        </authorList>
    </citation>
    <scope>NUCLEOTIDE SEQUENCE</scope>
    <source>
        <strain evidence="13">H3</strain>
        <tissue evidence="13">Leaf</tissue>
    </source>
</reference>
<evidence type="ECO:0000256" key="4">
    <source>
        <dbReference type="ARBA" id="ARBA00022490"/>
    </source>
</evidence>
<evidence type="ECO:0000256" key="9">
    <source>
        <dbReference type="ARBA" id="ARBA00033761"/>
    </source>
</evidence>
<evidence type="ECO:0000256" key="5">
    <source>
        <dbReference type="ARBA" id="ARBA00022884"/>
    </source>
</evidence>
<dbReference type="GO" id="GO:0005786">
    <property type="term" value="C:signal recognition particle, endoplasmic reticulum targeting"/>
    <property type="evidence" value="ECO:0007669"/>
    <property type="project" value="UniProtKB-KW"/>
</dbReference>
<evidence type="ECO:0000313" key="13">
    <source>
        <dbReference type="EMBL" id="KAI5082663.1"/>
    </source>
</evidence>
<organism evidence="13 14">
    <name type="scientific">Adiantum capillus-veneris</name>
    <name type="common">Maidenhair fern</name>
    <dbReference type="NCBI Taxonomy" id="13818"/>
    <lineage>
        <taxon>Eukaryota</taxon>
        <taxon>Viridiplantae</taxon>
        <taxon>Streptophyta</taxon>
        <taxon>Embryophyta</taxon>
        <taxon>Tracheophyta</taxon>
        <taxon>Polypodiopsida</taxon>
        <taxon>Polypodiidae</taxon>
        <taxon>Polypodiales</taxon>
        <taxon>Pteridineae</taxon>
        <taxon>Pteridaceae</taxon>
        <taxon>Vittarioideae</taxon>
        <taxon>Adiantum</taxon>
    </lineage>
</organism>
<keyword evidence="14" id="KW-1185">Reference proteome</keyword>
<keyword evidence="7" id="KW-0539">Nucleus</keyword>
<keyword evidence="5" id="KW-0694">RNA-binding</keyword>
<keyword evidence="4" id="KW-0963">Cytoplasm</keyword>
<dbReference type="GO" id="GO:0005730">
    <property type="term" value="C:nucleolus"/>
    <property type="evidence" value="ECO:0007669"/>
    <property type="project" value="UniProtKB-SubCell"/>
</dbReference>
<feature type="compositionally biased region" description="Low complexity" evidence="12">
    <location>
        <begin position="114"/>
        <end position="125"/>
    </location>
</feature>
<evidence type="ECO:0000256" key="7">
    <source>
        <dbReference type="ARBA" id="ARBA00023242"/>
    </source>
</evidence>
<dbReference type="Gene3D" id="3.30.56.30">
    <property type="entry name" value="Signal recognition particle, SRP19-like subunit"/>
    <property type="match status" value="1"/>
</dbReference>
<dbReference type="Pfam" id="PF01922">
    <property type="entry name" value="SRP19"/>
    <property type="match status" value="1"/>
</dbReference>
<evidence type="ECO:0000256" key="8">
    <source>
        <dbReference type="ARBA" id="ARBA00023274"/>
    </source>
</evidence>
<gene>
    <name evidence="13" type="ORF">GOP47_0002406</name>
</gene>
<dbReference type="GO" id="GO:0006617">
    <property type="term" value="P:SRP-dependent cotranslational protein targeting to membrane, signal sequence recognition"/>
    <property type="evidence" value="ECO:0007669"/>
    <property type="project" value="TreeGrafter"/>
</dbReference>
<evidence type="ECO:0000256" key="6">
    <source>
        <dbReference type="ARBA" id="ARBA00023135"/>
    </source>
</evidence>
<feature type="region of interest" description="Disordered" evidence="12">
    <location>
        <begin position="105"/>
        <end position="134"/>
    </location>
</feature>
<comment type="caution">
    <text evidence="13">The sequence shown here is derived from an EMBL/GenBank/DDBJ whole genome shotgun (WGS) entry which is preliminary data.</text>
</comment>
<dbReference type="InterPro" id="IPR002778">
    <property type="entry name" value="Signal_recog_particle_SRP19"/>
</dbReference>
<dbReference type="SUPFAM" id="SSF69695">
    <property type="entry name" value="SRP19"/>
    <property type="match status" value="1"/>
</dbReference>
<keyword evidence="6" id="KW-0733">Signal recognition particle</keyword>
<name>A0A9D4VAJ4_ADICA</name>
<evidence type="ECO:0000313" key="14">
    <source>
        <dbReference type="Proteomes" id="UP000886520"/>
    </source>
</evidence>
<evidence type="ECO:0000256" key="10">
    <source>
        <dbReference type="ARBA" id="ARBA00033772"/>
    </source>
</evidence>
<comment type="function">
    <text evidence="11">Component of the signal recognition particle (SRP) complex, a ribonucleoprotein complex that mediates the cotranslational targeting of secretory and membrane proteins to the endoplasmic reticulum (ER). Binds directly to 7SL RNA. Mediates binding of SRP54 to the SRP complex.</text>
</comment>
<dbReference type="PANTHER" id="PTHR17453:SF0">
    <property type="entry name" value="SIGNAL RECOGNITION PARTICLE 19 KDA PROTEIN"/>
    <property type="match status" value="1"/>
</dbReference>
<accession>A0A9D4VAJ4</accession>
<dbReference type="Proteomes" id="UP000886520">
    <property type="component" value="Chromosome 2"/>
</dbReference>